<organism evidence="2 3">
    <name type="scientific">Euzebya pacifica</name>
    <dbReference type="NCBI Taxonomy" id="1608957"/>
    <lineage>
        <taxon>Bacteria</taxon>
        <taxon>Bacillati</taxon>
        <taxon>Actinomycetota</taxon>
        <taxon>Nitriliruptoria</taxon>
        <taxon>Euzebyales</taxon>
    </lineage>
</organism>
<evidence type="ECO:0000259" key="1">
    <source>
        <dbReference type="PROSITE" id="PS51502"/>
    </source>
</evidence>
<sequence length="93" mass="10359">MLTHIVLFDVDTPDNAEEVVRRLTEMAPKIDVVESLEVGRDVIGSDRSWQIGLIVKLADRDALDTYATHPEHVAVLEFIRAVVTRSAAVDFIS</sequence>
<accession>A0A346Y064</accession>
<feature type="domain" description="Stress-response A/B barrel" evidence="1">
    <location>
        <begin position="2"/>
        <end position="91"/>
    </location>
</feature>
<name>A0A346Y064_9ACTN</name>
<dbReference type="PANTHER" id="PTHR37832:SF1">
    <property type="entry name" value="STRESS-RESPONSE A_B BARREL DOMAIN-CONTAINING PROTEIN"/>
    <property type="match status" value="1"/>
</dbReference>
<dbReference type="SMART" id="SM00886">
    <property type="entry name" value="Dabb"/>
    <property type="match status" value="1"/>
</dbReference>
<dbReference type="SUPFAM" id="SSF54909">
    <property type="entry name" value="Dimeric alpha+beta barrel"/>
    <property type="match status" value="1"/>
</dbReference>
<keyword evidence="3" id="KW-1185">Reference proteome</keyword>
<dbReference type="OrthoDB" id="6637496at2"/>
<dbReference type="EMBL" id="CP031165">
    <property type="protein sequence ID" value="AXV07861.1"/>
    <property type="molecule type" value="Genomic_DNA"/>
</dbReference>
<dbReference type="Pfam" id="PF07876">
    <property type="entry name" value="Dabb"/>
    <property type="match status" value="1"/>
</dbReference>
<dbReference type="AlphaFoldDB" id="A0A346Y064"/>
<dbReference type="Proteomes" id="UP000264006">
    <property type="component" value="Chromosome"/>
</dbReference>
<evidence type="ECO:0000313" key="2">
    <source>
        <dbReference type="EMBL" id="AXV07861.1"/>
    </source>
</evidence>
<protein>
    <submittedName>
        <fullName evidence="2">Stress responsive alpha-beta barrel domain protein Dabb</fullName>
    </submittedName>
</protein>
<reference evidence="2 3" key="1">
    <citation type="submission" date="2018-09" db="EMBL/GenBank/DDBJ databases">
        <title>Complete genome sequence of Euzebya sp. DY32-46 isolated from seawater of Pacific Ocean.</title>
        <authorList>
            <person name="Xu L."/>
            <person name="Wu Y.-H."/>
            <person name="Xu X.-W."/>
        </authorList>
    </citation>
    <scope>NUCLEOTIDE SEQUENCE [LARGE SCALE GENOMIC DNA]</scope>
    <source>
        <strain evidence="2 3">DY32-46</strain>
    </source>
</reference>
<dbReference type="InterPro" id="IPR011008">
    <property type="entry name" value="Dimeric_a/b-barrel"/>
</dbReference>
<dbReference type="KEGG" id="euz:DVS28_a3185"/>
<proteinExistence type="predicted"/>
<dbReference type="InterPro" id="IPR013097">
    <property type="entry name" value="Dabb"/>
</dbReference>
<dbReference type="PROSITE" id="PS51502">
    <property type="entry name" value="S_R_A_B_BARREL"/>
    <property type="match status" value="1"/>
</dbReference>
<evidence type="ECO:0000313" key="3">
    <source>
        <dbReference type="Proteomes" id="UP000264006"/>
    </source>
</evidence>
<dbReference type="Gene3D" id="3.30.70.100">
    <property type="match status" value="1"/>
</dbReference>
<dbReference type="RefSeq" id="WP_114592290.1">
    <property type="nucleotide sequence ID" value="NZ_CP031165.1"/>
</dbReference>
<dbReference type="PANTHER" id="PTHR37832">
    <property type="entry name" value="BLL2683 PROTEIN"/>
    <property type="match status" value="1"/>
</dbReference>
<gene>
    <name evidence="2" type="ORF">DVS28_a3185</name>
</gene>